<reference evidence="2" key="1">
    <citation type="journal article" date="2006" name="PLoS Biol.">
        <title>Macronuclear genome sequence of the ciliate Tetrahymena thermophila, a model eukaryote.</title>
        <authorList>
            <person name="Eisen J.A."/>
            <person name="Coyne R.S."/>
            <person name="Wu M."/>
            <person name="Wu D."/>
            <person name="Thiagarajan M."/>
            <person name="Wortman J.R."/>
            <person name="Badger J.H."/>
            <person name="Ren Q."/>
            <person name="Amedeo P."/>
            <person name="Jones K.M."/>
            <person name="Tallon L.J."/>
            <person name="Delcher A.L."/>
            <person name="Salzberg S.L."/>
            <person name="Silva J.C."/>
            <person name="Haas B.J."/>
            <person name="Majoros W.H."/>
            <person name="Farzad M."/>
            <person name="Carlton J.M."/>
            <person name="Smith R.K. Jr."/>
            <person name="Garg J."/>
            <person name="Pearlman R.E."/>
            <person name="Karrer K.M."/>
            <person name="Sun L."/>
            <person name="Manning G."/>
            <person name="Elde N.C."/>
            <person name="Turkewitz A.P."/>
            <person name="Asai D.J."/>
            <person name="Wilkes D.E."/>
            <person name="Wang Y."/>
            <person name="Cai H."/>
            <person name="Collins K."/>
            <person name="Stewart B.A."/>
            <person name="Lee S.R."/>
            <person name="Wilamowska K."/>
            <person name="Weinberg Z."/>
            <person name="Ruzzo W.L."/>
            <person name="Wloga D."/>
            <person name="Gaertig J."/>
            <person name="Frankel J."/>
            <person name="Tsao C.-C."/>
            <person name="Gorovsky M.A."/>
            <person name="Keeling P.J."/>
            <person name="Waller R.F."/>
            <person name="Patron N.J."/>
            <person name="Cherry J.M."/>
            <person name="Stover N.A."/>
            <person name="Krieger C.J."/>
            <person name="del Toro C."/>
            <person name="Ryder H.F."/>
            <person name="Williamson S.C."/>
            <person name="Barbeau R.A."/>
            <person name="Hamilton E.P."/>
            <person name="Orias E."/>
        </authorList>
    </citation>
    <scope>NUCLEOTIDE SEQUENCE [LARGE SCALE GENOMIC DNA]</scope>
    <source>
        <strain evidence="2">SB210</strain>
    </source>
</reference>
<gene>
    <name evidence="1" type="ORF">TTHERM_00530180</name>
</gene>
<dbReference type="Proteomes" id="UP000009168">
    <property type="component" value="Unassembled WGS sequence"/>
</dbReference>
<keyword evidence="2" id="KW-1185">Reference proteome</keyword>
<dbReference type="RefSeq" id="XP_001032729.2">
    <property type="nucleotide sequence ID" value="XM_001032729.2"/>
</dbReference>
<dbReference type="AlphaFoldDB" id="I7MCW8"/>
<dbReference type="InParanoid" id="I7MCW8"/>
<protein>
    <submittedName>
        <fullName evidence="1">Uncharacterized protein</fullName>
    </submittedName>
</protein>
<dbReference type="KEGG" id="tet:TTHERM_00530180"/>
<sequence length="482" mass="56474">MFRFTTKKAENDKLKQLYQQHNVRIPEKQQYGQDYLRQCFDQTETILNHQKVNNSKNKHSTKKFDIIRAQTSDKSQRNINKKSNKSILNNTIDNIELGSSFVEQSLSKKYNKPNGTYIFPNQKKQKSYYIIPSSKAGLMDIFEKYKNYTPKEQTCFSSNQRSTPQRHVRHFKALSQNLCKTINDSDKKSQNYYDQGIPQVIFDNLRLNQSTSFHNNNNNTSNLENSQVQQNMNNNSQLFETPTNNMSKSFVVDNKIYQNISKDNIFSTKVNNQQNAETKYKQTHNSCFRGTSREKITSQSFFISNQNNPGPGEYENKSQFLQKKRNNYSSKIQRDENDSCNISINRLKKKIQKAIQYQDVNIAPQKEVVSQHLTFESLKPNNPSHMFVSDQRDRFGENQYINFFSSKNPLYSPGPGQYQQVHKTILSSQQKIDKIKEQRKLLKDWLNPKKSQPQQECLVIQNGDEKVNYTAEPLCVYQFSYN</sequence>
<accession>I7MCW8</accession>
<evidence type="ECO:0000313" key="1">
    <source>
        <dbReference type="EMBL" id="EAR85066.2"/>
    </source>
</evidence>
<proteinExistence type="predicted"/>
<name>I7MCW8_TETTS</name>
<dbReference type="EMBL" id="GG662522">
    <property type="protein sequence ID" value="EAR85066.2"/>
    <property type="molecule type" value="Genomic_DNA"/>
</dbReference>
<organism evidence="1 2">
    <name type="scientific">Tetrahymena thermophila (strain SB210)</name>
    <dbReference type="NCBI Taxonomy" id="312017"/>
    <lineage>
        <taxon>Eukaryota</taxon>
        <taxon>Sar</taxon>
        <taxon>Alveolata</taxon>
        <taxon>Ciliophora</taxon>
        <taxon>Intramacronucleata</taxon>
        <taxon>Oligohymenophorea</taxon>
        <taxon>Hymenostomatida</taxon>
        <taxon>Tetrahymenina</taxon>
        <taxon>Tetrahymenidae</taxon>
        <taxon>Tetrahymena</taxon>
    </lineage>
</organism>
<evidence type="ECO:0000313" key="2">
    <source>
        <dbReference type="Proteomes" id="UP000009168"/>
    </source>
</evidence>
<dbReference type="GeneID" id="7832127"/>